<dbReference type="RefSeq" id="WP_211084193.1">
    <property type="nucleotide sequence ID" value="NZ_CBCSLC010000012.1"/>
</dbReference>
<keyword evidence="1" id="KW-0732">Signal</keyword>
<comment type="caution">
    <text evidence="2">The sequence shown here is derived from an EMBL/GenBank/DDBJ whole genome shotgun (WGS) entry which is preliminary data.</text>
</comment>
<dbReference type="Proteomes" id="UP000810207">
    <property type="component" value="Unassembled WGS sequence"/>
</dbReference>
<proteinExistence type="predicted"/>
<evidence type="ECO:0000313" key="3">
    <source>
        <dbReference type="Proteomes" id="UP000810207"/>
    </source>
</evidence>
<organism evidence="2 3">
    <name type="scientific">Paenibacillus xylanexedens</name>
    <dbReference type="NCBI Taxonomy" id="528191"/>
    <lineage>
        <taxon>Bacteria</taxon>
        <taxon>Bacillati</taxon>
        <taxon>Bacillota</taxon>
        <taxon>Bacilli</taxon>
        <taxon>Bacillales</taxon>
        <taxon>Paenibacillaceae</taxon>
        <taxon>Paenibacillus</taxon>
    </lineage>
</organism>
<feature type="chain" id="PRO_5045245739" description="WxL domain-containing protein" evidence="1">
    <location>
        <begin position="29"/>
        <end position="239"/>
    </location>
</feature>
<sequence>MNITKKILIPAVVASMLVGGTFSSVAMAQQNHDVIVPFTGNTEKIINGQSFIISPEAAGKITDEELKAISQQAGGNGDIIISNVIEGTNQTTSSQQNIVTPNAWYDLYIIWDITKQVTQRDTPLAAQQITSVGQSQERTINTTFKLSSNVSASVTIPASLKTSIEAGLASEITQSISTKYSGPKVGSGISSYVFWITPFVNRGTWSATGKGNLSGDPHGPYSGSWQEPNKFVEWTQAIK</sequence>
<evidence type="ECO:0008006" key="4">
    <source>
        <dbReference type="Google" id="ProtNLM"/>
    </source>
</evidence>
<accession>A0ABS4RZL0</accession>
<keyword evidence="3" id="KW-1185">Reference proteome</keyword>
<name>A0ABS4RZL0_PAEXY</name>
<evidence type="ECO:0000313" key="2">
    <source>
        <dbReference type="EMBL" id="MBP2247724.1"/>
    </source>
</evidence>
<gene>
    <name evidence="2" type="ORF">J2Z28_004393</name>
</gene>
<reference evidence="2 3" key="1">
    <citation type="submission" date="2021-03" db="EMBL/GenBank/DDBJ databases">
        <title>Genomic Encyclopedia of Type Strains, Phase IV (KMG-IV): sequencing the most valuable type-strain genomes for metagenomic binning, comparative biology and taxonomic classification.</title>
        <authorList>
            <person name="Goeker M."/>
        </authorList>
    </citation>
    <scope>NUCLEOTIDE SEQUENCE [LARGE SCALE GENOMIC DNA]</scope>
    <source>
        <strain evidence="2 3">DSM 21292</strain>
    </source>
</reference>
<feature type="signal peptide" evidence="1">
    <location>
        <begin position="1"/>
        <end position="28"/>
    </location>
</feature>
<evidence type="ECO:0000256" key="1">
    <source>
        <dbReference type="SAM" id="SignalP"/>
    </source>
</evidence>
<dbReference type="EMBL" id="JAGIKV010000018">
    <property type="protein sequence ID" value="MBP2247724.1"/>
    <property type="molecule type" value="Genomic_DNA"/>
</dbReference>
<protein>
    <recommendedName>
        <fullName evidence="4">WxL domain-containing protein</fullName>
    </recommendedName>
</protein>